<gene>
    <name evidence="7" type="primary">tuf</name>
    <name evidence="9" type="ORF">A3A71_02660</name>
</gene>
<dbReference type="Gene3D" id="2.40.30.10">
    <property type="entry name" value="Translation factors"/>
    <property type="match status" value="2"/>
</dbReference>
<dbReference type="InterPro" id="IPR050055">
    <property type="entry name" value="EF-Tu_GTPase"/>
</dbReference>
<comment type="caution">
    <text evidence="9">The sequence shown here is derived from an EMBL/GenBank/DDBJ whole genome shotgun (WGS) entry which is preliminary data.</text>
</comment>
<dbReference type="SUPFAM" id="SSF50447">
    <property type="entry name" value="Translation proteins"/>
    <property type="match status" value="1"/>
</dbReference>
<dbReference type="CDD" id="cd03707">
    <property type="entry name" value="EFTU_III"/>
    <property type="match status" value="1"/>
</dbReference>
<dbReference type="SUPFAM" id="SSF50465">
    <property type="entry name" value="EF-Tu/eEF-1alpha/eIF2-gamma C-terminal domain"/>
    <property type="match status" value="1"/>
</dbReference>
<keyword evidence="7" id="KW-0479">Metal-binding</keyword>
<dbReference type="Gene3D" id="3.40.50.300">
    <property type="entry name" value="P-loop containing nucleotide triphosphate hydrolases"/>
    <property type="match status" value="1"/>
</dbReference>
<dbReference type="GO" id="GO:0003924">
    <property type="term" value="F:GTPase activity"/>
    <property type="evidence" value="ECO:0007669"/>
    <property type="project" value="UniProtKB-UniRule"/>
</dbReference>
<feature type="binding site" evidence="7">
    <location>
        <begin position="18"/>
        <end position="25"/>
    </location>
    <ligand>
        <name>GTP</name>
        <dbReference type="ChEBI" id="CHEBI:37565"/>
    </ligand>
</feature>
<dbReference type="GO" id="GO:0005829">
    <property type="term" value="C:cytosol"/>
    <property type="evidence" value="ECO:0007669"/>
    <property type="project" value="TreeGrafter"/>
</dbReference>
<comment type="catalytic activity">
    <reaction evidence="7">
        <text>GTP + H2O = GDP + phosphate + H(+)</text>
        <dbReference type="Rhea" id="RHEA:19669"/>
        <dbReference type="ChEBI" id="CHEBI:15377"/>
        <dbReference type="ChEBI" id="CHEBI:15378"/>
        <dbReference type="ChEBI" id="CHEBI:37565"/>
        <dbReference type="ChEBI" id="CHEBI:43474"/>
        <dbReference type="ChEBI" id="CHEBI:58189"/>
        <dbReference type="EC" id="3.6.5.3"/>
    </reaction>
</comment>
<feature type="binding site" evidence="7">
    <location>
        <begin position="80"/>
        <end position="84"/>
    </location>
    <ligand>
        <name>GTP</name>
        <dbReference type="ChEBI" id="CHEBI:37565"/>
    </ligand>
</feature>
<dbReference type="GO" id="GO:0003746">
    <property type="term" value="F:translation elongation factor activity"/>
    <property type="evidence" value="ECO:0007669"/>
    <property type="project" value="UniProtKB-UniRule"/>
</dbReference>
<dbReference type="Pfam" id="PF03143">
    <property type="entry name" value="GTP_EFTU_D3"/>
    <property type="match status" value="1"/>
</dbReference>
<evidence type="ECO:0000256" key="7">
    <source>
        <dbReference type="HAMAP-Rule" id="MF_00118"/>
    </source>
</evidence>
<keyword evidence="7" id="KW-0460">Magnesium</keyword>
<comment type="similarity">
    <text evidence="1 7">Belongs to the TRAFAC class translation factor GTPase superfamily. Classic translation factor GTPase family. EF-Tu/EF-1A subfamily.</text>
</comment>
<dbReference type="PANTHER" id="PTHR43721">
    <property type="entry name" value="ELONGATION FACTOR TU-RELATED"/>
    <property type="match status" value="1"/>
</dbReference>
<accession>A0A1F5EC28</accession>
<evidence type="ECO:0000313" key="10">
    <source>
        <dbReference type="Proteomes" id="UP000177481"/>
    </source>
</evidence>
<dbReference type="NCBIfam" id="NF009372">
    <property type="entry name" value="PRK12735.1"/>
    <property type="match status" value="1"/>
</dbReference>
<keyword evidence="7" id="KW-0378">Hydrolase</keyword>
<dbReference type="Proteomes" id="UP000177481">
    <property type="component" value="Unassembled WGS sequence"/>
</dbReference>
<dbReference type="InterPro" id="IPR041709">
    <property type="entry name" value="EF-Tu_GTP-bd"/>
</dbReference>
<dbReference type="NCBIfam" id="TIGR00485">
    <property type="entry name" value="EF-Tu"/>
    <property type="match status" value="1"/>
</dbReference>
<feature type="binding site" evidence="7">
    <location>
        <position position="25"/>
    </location>
    <ligand>
        <name>Mg(2+)</name>
        <dbReference type="ChEBI" id="CHEBI:18420"/>
    </ligand>
</feature>
<feature type="binding site" evidence="7">
    <location>
        <begin position="135"/>
        <end position="138"/>
    </location>
    <ligand>
        <name>GTP</name>
        <dbReference type="ChEBI" id="CHEBI:37565"/>
    </ligand>
</feature>
<dbReference type="NCBIfam" id="NF000766">
    <property type="entry name" value="PRK00049.1"/>
    <property type="match status" value="1"/>
</dbReference>
<dbReference type="Pfam" id="PF00009">
    <property type="entry name" value="GTP_EFTU"/>
    <property type="match status" value="1"/>
</dbReference>
<dbReference type="GO" id="GO:0000287">
    <property type="term" value="F:magnesium ion binding"/>
    <property type="evidence" value="ECO:0007669"/>
    <property type="project" value="UniProtKB-UniRule"/>
</dbReference>
<keyword evidence="4 7" id="KW-0648">Protein biosynthesis</keyword>
<reference evidence="9 10" key="1">
    <citation type="journal article" date="2016" name="Nat. Commun.">
        <title>Thousands of microbial genomes shed light on interconnected biogeochemical processes in an aquifer system.</title>
        <authorList>
            <person name="Anantharaman K."/>
            <person name="Brown C.T."/>
            <person name="Hug L.A."/>
            <person name="Sharon I."/>
            <person name="Castelle C.J."/>
            <person name="Probst A.J."/>
            <person name="Thomas B.C."/>
            <person name="Singh A."/>
            <person name="Wilkins M.J."/>
            <person name="Karaoz U."/>
            <person name="Brodie E.L."/>
            <person name="Williams K.H."/>
            <person name="Hubbard S.S."/>
            <person name="Banfield J.F."/>
        </authorList>
    </citation>
    <scope>NUCLEOTIDE SEQUENCE [LARGE SCALE GENOMIC DNA]</scope>
</reference>
<dbReference type="InterPro" id="IPR004541">
    <property type="entry name" value="Transl_elong_EFTu/EF1A_bac/org"/>
</dbReference>
<dbReference type="FunFam" id="2.40.30.10:FF:000001">
    <property type="entry name" value="Elongation factor Tu"/>
    <property type="match status" value="1"/>
</dbReference>
<dbReference type="CDD" id="cd01884">
    <property type="entry name" value="EF_Tu"/>
    <property type="match status" value="1"/>
</dbReference>
<dbReference type="SUPFAM" id="SSF52540">
    <property type="entry name" value="P-loop containing nucleoside triphosphate hydrolases"/>
    <property type="match status" value="1"/>
</dbReference>
<keyword evidence="5 7" id="KW-0342">GTP-binding</keyword>
<dbReference type="PROSITE" id="PS51722">
    <property type="entry name" value="G_TR_2"/>
    <property type="match status" value="1"/>
</dbReference>
<dbReference type="AlphaFoldDB" id="A0A1F5EC28"/>
<dbReference type="NCBIfam" id="NF009373">
    <property type="entry name" value="PRK12736.1"/>
    <property type="match status" value="1"/>
</dbReference>
<dbReference type="HAMAP" id="MF_00118_B">
    <property type="entry name" value="EF_Tu_B"/>
    <property type="match status" value="1"/>
</dbReference>
<sequence length="393" mass="43282">MAEKFERNKLHVNVGTIGHVDHGKTTLTAAITNVLAKSGKAEKRAVDQIDNAPEEKQRGITIATYHVEYESDKRHYAHVDCPGHADYVKNMITGAAQMDAAILVVSAPDGPMPQTREHILLAKQVGVPYVVVYLNKCDQVTDKELLELVEEEVRDLLNKYDYPGKDTPIIKGSALKALEGDPEAEKSINDLIEALDTYVPDPVRETDKPFLMPVEDVFSIKGRGTVATGRVERGTVKVGEDVEVVGLHATKKTVVTGVEMFRKMLDSGQAGDNIGLLVRGLERADIERGQVICKPGSVTPHTEFEAECYILKKEEGGRHTPFTKGYKPQFYFRTTDVTGEVELPEGMEMVVPGDTTTFKIKLIQPIAMEEKLRFAIREGGKTVGAGVVTKIIK</sequence>
<dbReference type="InterPro" id="IPR009000">
    <property type="entry name" value="Transl_B-barrel_sf"/>
</dbReference>
<evidence type="ECO:0000313" key="9">
    <source>
        <dbReference type="EMBL" id="OGD64923.1"/>
    </source>
</evidence>
<dbReference type="InterPro" id="IPR004160">
    <property type="entry name" value="Transl_elong_EFTu/EF1A_C"/>
</dbReference>
<dbReference type="GO" id="GO:0005525">
    <property type="term" value="F:GTP binding"/>
    <property type="evidence" value="ECO:0007669"/>
    <property type="project" value="UniProtKB-UniRule"/>
</dbReference>
<keyword evidence="3 7" id="KW-0251">Elongation factor</keyword>
<dbReference type="InterPro" id="IPR004161">
    <property type="entry name" value="EFTu-like_2"/>
</dbReference>
<dbReference type="InterPro" id="IPR005225">
    <property type="entry name" value="Small_GTP-bd"/>
</dbReference>
<evidence type="ECO:0000256" key="2">
    <source>
        <dbReference type="ARBA" id="ARBA00022741"/>
    </source>
</evidence>
<dbReference type="EMBL" id="MEZX01000002">
    <property type="protein sequence ID" value="OGD64923.1"/>
    <property type="molecule type" value="Genomic_DNA"/>
</dbReference>
<organism evidence="9 10">
    <name type="scientific">Candidatus Berkelbacteria bacterium RIFCSPLOWO2_01_FULL_50_28</name>
    <dbReference type="NCBI Taxonomy" id="1797471"/>
    <lineage>
        <taxon>Bacteria</taxon>
        <taxon>Candidatus Berkelbacteria</taxon>
    </lineage>
</organism>
<name>A0A1F5EC28_9BACT</name>
<comment type="function">
    <text evidence="7">GTP hydrolase that promotes the GTP-dependent binding of aminoacyl-tRNA to the A-site of ribosomes during protein biosynthesis.</text>
</comment>
<dbReference type="FunFam" id="3.40.50.300:FF:000003">
    <property type="entry name" value="Elongation factor Tu"/>
    <property type="match status" value="1"/>
</dbReference>
<dbReference type="PRINTS" id="PR00315">
    <property type="entry name" value="ELONGATNFCT"/>
</dbReference>
<comment type="subcellular location">
    <subcellularLocation>
        <location evidence="7">Cytoplasm</location>
    </subcellularLocation>
</comment>
<keyword evidence="2 7" id="KW-0547">Nucleotide-binding</keyword>
<dbReference type="CDD" id="cd03697">
    <property type="entry name" value="EFTU_II"/>
    <property type="match status" value="1"/>
</dbReference>
<comment type="subunit">
    <text evidence="7">Monomer.</text>
</comment>
<evidence type="ECO:0000256" key="3">
    <source>
        <dbReference type="ARBA" id="ARBA00022768"/>
    </source>
</evidence>
<dbReference type="EC" id="3.6.5.3" evidence="7"/>
<dbReference type="InterPro" id="IPR033720">
    <property type="entry name" value="EFTU_2"/>
</dbReference>
<dbReference type="NCBIfam" id="TIGR00231">
    <property type="entry name" value="small_GTP"/>
    <property type="match status" value="1"/>
</dbReference>
<dbReference type="PANTHER" id="PTHR43721:SF22">
    <property type="entry name" value="ELONGATION FACTOR TU, MITOCHONDRIAL"/>
    <property type="match status" value="1"/>
</dbReference>
<evidence type="ECO:0000259" key="8">
    <source>
        <dbReference type="PROSITE" id="PS51722"/>
    </source>
</evidence>
<protein>
    <recommendedName>
        <fullName evidence="6 7">Elongation factor Tu</fullName>
        <shortName evidence="7">EF-Tu</shortName>
        <ecNumber evidence="7">3.6.5.3</ecNumber>
    </recommendedName>
</protein>
<evidence type="ECO:0000256" key="4">
    <source>
        <dbReference type="ARBA" id="ARBA00022917"/>
    </source>
</evidence>
<keyword evidence="7" id="KW-0963">Cytoplasm</keyword>
<evidence type="ECO:0000256" key="1">
    <source>
        <dbReference type="ARBA" id="ARBA00007249"/>
    </source>
</evidence>
<dbReference type="InterPro" id="IPR009001">
    <property type="entry name" value="Transl_elong_EF1A/Init_IF2_C"/>
</dbReference>
<dbReference type="STRING" id="1797471.A3A71_02660"/>
<feature type="domain" description="Tr-type G" evidence="8">
    <location>
        <begin position="9"/>
        <end position="203"/>
    </location>
</feature>
<evidence type="ECO:0000256" key="5">
    <source>
        <dbReference type="ARBA" id="ARBA00023134"/>
    </source>
</evidence>
<proteinExistence type="inferred from homology"/>
<dbReference type="Pfam" id="PF03144">
    <property type="entry name" value="GTP_EFTU_D2"/>
    <property type="match status" value="1"/>
</dbReference>
<dbReference type="InterPro" id="IPR027417">
    <property type="entry name" value="P-loop_NTPase"/>
</dbReference>
<dbReference type="InterPro" id="IPR000795">
    <property type="entry name" value="T_Tr_GTP-bd_dom"/>
</dbReference>
<evidence type="ECO:0000256" key="6">
    <source>
        <dbReference type="ARBA" id="ARBA00029554"/>
    </source>
</evidence>